<dbReference type="InterPro" id="IPR046058">
    <property type="entry name" value="WbuC_cupin"/>
</dbReference>
<evidence type="ECO:0000313" key="3">
    <source>
        <dbReference type="Proteomes" id="UP000178448"/>
    </source>
</evidence>
<dbReference type="Proteomes" id="UP000178448">
    <property type="component" value="Unassembled WGS sequence"/>
</dbReference>
<dbReference type="EMBL" id="MFJD01000004">
    <property type="protein sequence ID" value="OGG04294.1"/>
    <property type="molecule type" value="Genomic_DNA"/>
</dbReference>
<dbReference type="STRING" id="1798374.A2Z33_04050"/>
<organism evidence="2 3">
    <name type="scientific">Candidatus Gottesmanbacteria bacterium RBG_16_52_11</name>
    <dbReference type="NCBI Taxonomy" id="1798374"/>
    <lineage>
        <taxon>Bacteria</taxon>
        <taxon>Candidatus Gottesmaniibacteriota</taxon>
    </lineage>
</organism>
<feature type="domain" description="Cupin fold metalloprotein WbuC cupin" evidence="1">
    <location>
        <begin position="22"/>
        <end position="102"/>
    </location>
</feature>
<protein>
    <recommendedName>
        <fullName evidence="1">Cupin fold metalloprotein WbuC cupin domain-containing protein</fullName>
    </recommendedName>
</protein>
<dbReference type="AlphaFoldDB" id="A0A1F5YW24"/>
<dbReference type="NCBIfam" id="TIGR04366">
    <property type="entry name" value="cupin_WbuC"/>
    <property type="match status" value="1"/>
</dbReference>
<comment type="caution">
    <text evidence="2">The sequence shown here is derived from an EMBL/GenBank/DDBJ whole genome shotgun (WGS) entry which is preliminary data.</text>
</comment>
<reference evidence="2 3" key="1">
    <citation type="journal article" date="2016" name="Nat. Commun.">
        <title>Thousands of microbial genomes shed light on interconnected biogeochemical processes in an aquifer system.</title>
        <authorList>
            <person name="Anantharaman K."/>
            <person name="Brown C.T."/>
            <person name="Hug L.A."/>
            <person name="Sharon I."/>
            <person name="Castelle C.J."/>
            <person name="Probst A.J."/>
            <person name="Thomas B.C."/>
            <person name="Singh A."/>
            <person name="Wilkins M.J."/>
            <person name="Karaoz U."/>
            <person name="Brodie E.L."/>
            <person name="Williams K.H."/>
            <person name="Hubbard S.S."/>
            <person name="Banfield J.F."/>
        </authorList>
    </citation>
    <scope>NUCLEOTIDE SEQUENCE [LARGE SCALE GENOMIC DNA]</scope>
</reference>
<dbReference type="SUPFAM" id="SSF51182">
    <property type="entry name" value="RmlC-like cupins"/>
    <property type="match status" value="1"/>
</dbReference>
<name>A0A1F5YW24_9BACT</name>
<gene>
    <name evidence="2" type="ORF">A2Z33_04050</name>
</gene>
<proteinExistence type="predicted"/>
<dbReference type="InterPro" id="IPR027565">
    <property type="entry name" value="Cupin_WbuC"/>
</dbReference>
<sequence>MLKKYPSAKSTTFYFNESIITIDTGLIRRLKDSSRKDKLGRARVCLHSGPDAAVQEMIIAMDRKTYVRPHRHHTKTESTHIIEGELLIILFDDTGKPVRRISLRAGKTGQPFACRIPQMTWHTQIPQTQTAVIHEIISGPFSSGSSDFATWAPEEGDTEASDRYIRKINRIARR</sequence>
<dbReference type="Gene3D" id="2.60.120.10">
    <property type="entry name" value="Jelly Rolls"/>
    <property type="match status" value="1"/>
</dbReference>
<evidence type="ECO:0000259" key="1">
    <source>
        <dbReference type="Pfam" id="PF19480"/>
    </source>
</evidence>
<dbReference type="InterPro" id="IPR011051">
    <property type="entry name" value="RmlC_Cupin_sf"/>
</dbReference>
<dbReference type="InterPro" id="IPR014710">
    <property type="entry name" value="RmlC-like_jellyroll"/>
</dbReference>
<accession>A0A1F5YW24</accession>
<evidence type="ECO:0000313" key="2">
    <source>
        <dbReference type="EMBL" id="OGG04294.1"/>
    </source>
</evidence>
<dbReference type="Pfam" id="PF19480">
    <property type="entry name" value="DUF6016"/>
    <property type="match status" value="1"/>
</dbReference>